<name>A0A368DTU6_9PROT</name>
<reference evidence="1 2" key="1">
    <citation type="journal article" date="2018" name="Microbiome">
        <title>Fine metagenomic profile of the Mediterranean stratified and mixed water columns revealed by assembly and recruitment.</title>
        <authorList>
            <person name="Haro-Moreno J.M."/>
            <person name="Lopez-Perez M."/>
            <person name="De La Torre J.R."/>
            <person name="Picazo A."/>
            <person name="Camacho A."/>
            <person name="Rodriguez-Valera F."/>
        </authorList>
    </citation>
    <scope>NUCLEOTIDE SEQUENCE [LARGE SCALE GENOMIC DNA]</scope>
    <source>
        <strain evidence="1">MED-G57</strain>
    </source>
</reference>
<dbReference type="Gene3D" id="3.40.50.720">
    <property type="entry name" value="NAD(P)-binding Rossmann-like Domain"/>
    <property type="match status" value="1"/>
</dbReference>
<dbReference type="GO" id="GO:0005737">
    <property type="term" value="C:cytoplasm"/>
    <property type="evidence" value="ECO:0007669"/>
    <property type="project" value="TreeGrafter"/>
</dbReference>
<dbReference type="EMBL" id="QOQD01000001">
    <property type="protein sequence ID" value="RCL74625.1"/>
    <property type="molecule type" value="Genomic_DNA"/>
</dbReference>
<dbReference type="PANTHER" id="PTHR43544">
    <property type="entry name" value="SHORT-CHAIN DEHYDROGENASE/REDUCTASE"/>
    <property type="match status" value="1"/>
</dbReference>
<sequence>MTKNKNSRFKKSKIAIIGANGGIGSAIIHKIFEIDSENEVIEIVRTRKHEKQYQIDMLDEQSISNCAEDIKNNYGYLDIIINATGILHIGDYKPERTFKEISYEYLHEIFKINTFSPFLISKYFTPLLNKNNTSIIAFLSARLGSISDNNLGGWYSYRSSKAALNMLIKTLSLELTYRNKNAICIGLHPGTVDTNLSSPFTDRMKNKKIFERDQAAEYLVNIINDVDVSQSGDIIDWQGEKIDA</sequence>
<evidence type="ECO:0000313" key="1">
    <source>
        <dbReference type="EMBL" id="RCL74625.1"/>
    </source>
</evidence>
<dbReference type="Proteomes" id="UP000253570">
    <property type="component" value="Unassembled WGS sequence"/>
</dbReference>
<dbReference type="InterPro" id="IPR036291">
    <property type="entry name" value="NAD(P)-bd_dom_sf"/>
</dbReference>
<dbReference type="PRINTS" id="PR00081">
    <property type="entry name" value="GDHRDH"/>
</dbReference>
<protein>
    <submittedName>
        <fullName evidence="1">SDR family NAD(P)-dependent oxidoreductase</fullName>
    </submittedName>
</protein>
<dbReference type="InterPro" id="IPR051468">
    <property type="entry name" value="Fungal_SecMetab_SDRs"/>
</dbReference>
<dbReference type="PANTHER" id="PTHR43544:SF12">
    <property type="entry name" value="NAD(P)-BINDING ROSSMANN-FOLD SUPERFAMILY PROTEIN"/>
    <property type="match status" value="1"/>
</dbReference>
<proteinExistence type="predicted"/>
<evidence type="ECO:0000313" key="2">
    <source>
        <dbReference type="Proteomes" id="UP000253570"/>
    </source>
</evidence>
<dbReference type="InterPro" id="IPR002347">
    <property type="entry name" value="SDR_fam"/>
</dbReference>
<comment type="caution">
    <text evidence="1">The sequence shown here is derived from an EMBL/GenBank/DDBJ whole genome shotgun (WGS) entry which is preliminary data.</text>
</comment>
<dbReference type="CDD" id="cd05325">
    <property type="entry name" value="carb_red_sniffer_like_SDR_c"/>
    <property type="match status" value="1"/>
</dbReference>
<accession>A0A368DTU6</accession>
<organism evidence="1 2">
    <name type="scientific">PS1 clade bacterium</name>
    <dbReference type="NCBI Taxonomy" id="2175152"/>
    <lineage>
        <taxon>Bacteria</taxon>
        <taxon>Pseudomonadati</taxon>
        <taxon>Pseudomonadota</taxon>
        <taxon>Alphaproteobacteria</taxon>
        <taxon>PS1 clade</taxon>
    </lineage>
</organism>
<dbReference type="AlphaFoldDB" id="A0A368DTU6"/>
<gene>
    <name evidence="1" type="ORF">DBW71_00320</name>
</gene>
<dbReference type="Pfam" id="PF00106">
    <property type="entry name" value="adh_short"/>
    <property type="match status" value="1"/>
</dbReference>
<dbReference type="SUPFAM" id="SSF51735">
    <property type="entry name" value="NAD(P)-binding Rossmann-fold domains"/>
    <property type="match status" value="1"/>
</dbReference>
<dbReference type="GO" id="GO:0016491">
    <property type="term" value="F:oxidoreductase activity"/>
    <property type="evidence" value="ECO:0007669"/>
    <property type="project" value="TreeGrafter"/>
</dbReference>